<evidence type="ECO:0000259" key="7">
    <source>
        <dbReference type="PROSITE" id="PS51201"/>
    </source>
</evidence>
<dbReference type="GO" id="GO:0005886">
    <property type="term" value="C:plasma membrane"/>
    <property type="evidence" value="ECO:0007669"/>
    <property type="project" value="InterPro"/>
</dbReference>
<dbReference type="EMBL" id="SGXF01000001">
    <property type="protein sequence ID" value="RZT03093.1"/>
    <property type="molecule type" value="Genomic_DNA"/>
</dbReference>
<dbReference type="NCBIfam" id="NF007041">
    <property type="entry name" value="PRK09496.3-4"/>
    <property type="match status" value="1"/>
</dbReference>
<reference evidence="9 10" key="1">
    <citation type="submission" date="2019-02" db="EMBL/GenBank/DDBJ databases">
        <title>Genomic Encyclopedia of Type Strains, Phase IV (KMG-IV): sequencing the most valuable type-strain genomes for metagenomic binning, comparative biology and taxonomic classification.</title>
        <authorList>
            <person name="Goeker M."/>
        </authorList>
    </citation>
    <scope>NUCLEOTIDE SEQUENCE [LARGE SCALE GENOMIC DNA]</scope>
    <source>
        <strain evidence="9 10">DSM 29486</strain>
    </source>
</reference>
<dbReference type="SUPFAM" id="SSF51735">
    <property type="entry name" value="NAD(P)-binding Rossmann-fold domains"/>
    <property type="match status" value="2"/>
</dbReference>
<dbReference type="NCBIfam" id="NF007033">
    <property type="entry name" value="PRK09496.1-5"/>
    <property type="match status" value="1"/>
</dbReference>
<accession>A0A4Q7PQA2</accession>
<dbReference type="OrthoDB" id="9775180at2"/>
<evidence type="ECO:0000256" key="4">
    <source>
        <dbReference type="ARBA" id="ARBA00022958"/>
    </source>
</evidence>
<dbReference type="InterPro" id="IPR003148">
    <property type="entry name" value="RCK_N"/>
</dbReference>
<organism evidence="9 10">
    <name type="scientific">Cuneatibacter caecimuris</name>
    <dbReference type="NCBI Taxonomy" id="1796618"/>
    <lineage>
        <taxon>Bacteria</taxon>
        <taxon>Bacillati</taxon>
        <taxon>Bacillota</taxon>
        <taxon>Clostridia</taxon>
        <taxon>Lachnospirales</taxon>
        <taxon>Lachnospiraceae</taxon>
        <taxon>Cuneatibacter</taxon>
    </lineage>
</organism>
<dbReference type="InterPro" id="IPR006036">
    <property type="entry name" value="K_uptake_TrkA"/>
</dbReference>
<dbReference type="Proteomes" id="UP000292927">
    <property type="component" value="Unassembled WGS sequence"/>
</dbReference>
<dbReference type="PANTHER" id="PTHR43833">
    <property type="entry name" value="POTASSIUM CHANNEL PROTEIN 2-RELATED-RELATED"/>
    <property type="match status" value="1"/>
</dbReference>
<evidence type="ECO:0000256" key="5">
    <source>
        <dbReference type="ARBA" id="ARBA00023027"/>
    </source>
</evidence>
<dbReference type="PROSITE" id="PS51202">
    <property type="entry name" value="RCK_C"/>
    <property type="match status" value="2"/>
</dbReference>
<protein>
    <recommendedName>
        <fullName evidence="1">Trk system potassium uptake protein TrkA</fullName>
    </recommendedName>
</protein>
<comment type="caution">
    <text evidence="9">The sequence shown here is derived from an EMBL/GenBank/DDBJ whole genome shotgun (WGS) entry which is preliminary data.</text>
</comment>
<dbReference type="Pfam" id="PF02254">
    <property type="entry name" value="TrkA_N"/>
    <property type="match status" value="2"/>
</dbReference>
<dbReference type="PRINTS" id="PR00335">
    <property type="entry name" value="KUPTAKETRKA"/>
</dbReference>
<dbReference type="PANTHER" id="PTHR43833:SF5">
    <property type="entry name" value="TRK SYSTEM POTASSIUM UPTAKE PROTEIN TRKA"/>
    <property type="match status" value="1"/>
</dbReference>
<keyword evidence="3" id="KW-0633">Potassium transport</keyword>
<keyword evidence="5" id="KW-0520">NAD</keyword>
<dbReference type="InterPro" id="IPR050721">
    <property type="entry name" value="Trk_Ktr_HKT_K-transport"/>
</dbReference>
<dbReference type="PROSITE" id="PS51201">
    <property type="entry name" value="RCK_N"/>
    <property type="match status" value="1"/>
</dbReference>
<evidence type="ECO:0000256" key="3">
    <source>
        <dbReference type="ARBA" id="ARBA00022538"/>
    </source>
</evidence>
<dbReference type="RefSeq" id="WP_130433998.1">
    <property type="nucleotide sequence ID" value="NZ_SGXF01000001.1"/>
</dbReference>
<dbReference type="InterPro" id="IPR006037">
    <property type="entry name" value="RCK_C"/>
</dbReference>
<keyword evidence="6" id="KW-0406">Ion transport</keyword>
<evidence type="ECO:0000313" key="9">
    <source>
        <dbReference type="EMBL" id="RZT03093.1"/>
    </source>
</evidence>
<dbReference type="NCBIfam" id="NF007031">
    <property type="entry name" value="PRK09496.1-2"/>
    <property type="match status" value="1"/>
</dbReference>
<gene>
    <name evidence="9" type="ORF">EV209_1228</name>
</gene>
<keyword evidence="2" id="KW-0813">Transport</keyword>
<dbReference type="GO" id="GO:0015079">
    <property type="term" value="F:potassium ion transmembrane transporter activity"/>
    <property type="evidence" value="ECO:0007669"/>
    <property type="project" value="InterPro"/>
</dbReference>
<dbReference type="InterPro" id="IPR036721">
    <property type="entry name" value="RCK_C_sf"/>
</dbReference>
<evidence type="ECO:0000256" key="1">
    <source>
        <dbReference type="ARBA" id="ARBA00017378"/>
    </source>
</evidence>
<evidence type="ECO:0000313" key="10">
    <source>
        <dbReference type="Proteomes" id="UP000292927"/>
    </source>
</evidence>
<evidence type="ECO:0000259" key="8">
    <source>
        <dbReference type="PROSITE" id="PS51202"/>
    </source>
</evidence>
<proteinExistence type="predicted"/>
<evidence type="ECO:0000256" key="2">
    <source>
        <dbReference type="ARBA" id="ARBA00022448"/>
    </source>
</evidence>
<sequence length="452" mass="50029">MNIIIVGCGKVGRSVTEQLSKEEHDITVVDIRSDRVEMTVNTVDVMGIVGNGASYEVLTEAGVKKAHLLIAVTGSDELNLLCCLVARKAGGCHTIARVRNPEYSRQVALIKEDLGLSMTINPEYAAAMEISRILRFPSAMKIETFAKGRVEILQFRIQKNSLLANYAISEISTKLGLDILVCAVERGGEVFIPNGNFVLEVQDLVHFIAPPKKAGEFFQKIGVDTHQVKDAMIVGGGKIAYYLAKQLLNMRIKVTIVEMSKERCEQLSDMLPQAMIIQGDATDETTLMEEGLPYTESFVALTNLDEENILLSLFAASKSRAKLVTKINRVNFNEIIDNMDLGSVIYPKKITTDYILQYVRAMQNSIGSNVETLYQLADGNVEALEFYIREDSPVVNIPLETLKLRENLLIGCINRKGKVITPRGQDMIQVGDTVIVVTTNQGLRDIKDILQS</sequence>
<name>A0A4Q7PQA2_9FIRM</name>
<dbReference type="Gene3D" id="3.40.50.720">
    <property type="entry name" value="NAD(P)-binding Rossmann-like Domain"/>
    <property type="match status" value="2"/>
</dbReference>
<keyword evidence="4" id="KW-0630">Potassium</keyword>
<evidence type="ECO:0000256" key="6">
    <source>
        <dbReference type="ARBA" id="ARBA00023065"/>
    </source>
</evidence>
<keyword evidence="10" id="KW-1185">Reference proteome</keyword>
<feature type="domain" description="RCK C-terminal" evidence="8">
    <location>
        <begin position="140"/>
        <end position="224"/>
    </location>
</feature>
<dbReference type="Pfam" id="PF02080">
    <property type="entry name" value="TrkA_C"/>
    <property type="match status" value="2"/>
</dbReference>
<feature type="domain" description="RCK C-terminal" evidence="8">
    <location>
        <begin position="371"/>
        <end position="452"/>
    </location>
</feature>
<feature type="domain" description="RCK N-terminal" evidence="7">
    <location>
        <begin position="1"/>
        <end position="118"/>
    </location>
</feature>
<dbReference type="Gene3D" id="3.30.70.1450">
    <property type="entry name" value="Regulator of K+ conductance, C-terminal domain"/>
    <property type="match status" value="2"/>
</dbReference>
<dbReference type="SUPFAM" id="SSF116726">
    <property type="entry name" value="TrkA C-terminal domain-like"/>
    <property type="match status" value="2"/>
</dbReference>
<dbReference type="AlphaFoldDB" id="A0A4Q7PQA2"/>
<dbReference type="InterPro" id="IPR036291">
    <property type="entry name" value="NAD(P)-bd_dom_sf"/>
</dbReference>
<dbReference type="NCBIfam" id="NF007039">
    <property type="entry name" value="PRK09496.3-2"/>
    <property type="match status" value="1"/>
</dbReference>